<evidence type="ECO:0000256" key="3">
    <source>
        <dbReference type="ARBA" id="ARBA00022777"/>
    </source>
</evidence>
<dbReference type="InterPro" id="IPR002173">
    <property type="entry name" value="Carboh/pur_kinase_PfkB_CS"/>
</dbReference>
<dbReference type="EMBL" id="JBHSKF010000012">
    <property type="protein sequence ID" value="MFC5289745.1"/>
    <property type="molecule type" value="Genomic_DNA"/>
</dbReference>
<dbReference type="PROSITE" id="PS00583">
    <property type="entry name" value="PFKB_KINASES_1"/>
    <property type="match status" value="1"/>
</dbReference>
<dbReference type="Proteomes" id="UP001596157">
    <property type="component" value="Unassembled WGS sequence"/>
</dbReference>
<evidence type="ECO:0000256" key="4">
    <source>
        <dbReference type="RuleBase" id="RU003704"/>
    </source>
</evidence>
<dbReference type="Gene3D" id="3.40.1190.20">
    <property type="match status" value="1"/>
</dbReference>
<keyword evidence="3 4" id="KW-0418">Kinase</keyword>
<dbReference type="InterPro" id="IPR029056">
    <property type="entry name" value="Ribokinase-like"/>
</dbReference>
<dbReference type="Pfam" id="PF00294">
    <property type="entry name" value="PfkB"/>
    <property type="match status" value="1"/>
</dbReference>
<feature type="domain" description="Carbohydrate kinase PfkB" evidence="5">
    <location>
        <begin position="25"/>
        <end position="312"/>
    </location>
</feature>
<protein>
    <submittedName>
        <fullName evidence="6">PfkB family carbohydrate kinase</fullName>
    </submittedName>
</protein>
<dbReference type="PANTHER" id="PTHR10584">
    <property type="entry name" value="SUGAR KINASE"/>
    <property type="match status" value="1"/>
</dbReference>
<dbReference type="InterPro" id="IPR011611">
    <property type="entry name" value="PfkB_dom"/>
</dbReference>
<dbReference type="SUPFAM" id="SSF53613">
    <property type="entry name" value="Ribokinase-like"/>
    <property type="match status" value="1"/>
</dbReference>
<dbReference type="RefSeq" id="WP_378249598.1">
    <property type="nucleotide sequence ID" value="NZ_JBHSKF010000012.1"/>
</dbReference>
<dbReference type="PANTHER" id="PTHR10584:SF166">
    <property type="entry name" value="RIBOKINASE"/>
    <property type="match status" value="1"/>
</dbReference>
<evidence type="ECO:0000256" key="1">
    <source>
        <dbReference type="ARBA" id="ARBA00010688"/>
    </source>
</evidence>
<dbReference type="InterPro" id="IPR002139">
    <property type="entry name" value="Ribo/fructo_kinase"/>
</dbReference>
<accession>A0ABW0EVY3</accession>
<comment type="similarity">
    <text evidence="1 4">Belongs to the carbohydrate kinase PfkB family.</text>
</comment>
<gene>
    <name evidence="6" type="ORF">ACFPM7_22055</name>
</gene>
<sequence length="317" mass="32236">MTATARRRARICRDRYLSGFGGDLDITVVGHIARDVVLGIDAVPGPRGSTEVRERRELLGGKGANQAVACAQLGASVALLGVVGDDEVGTRLLAQARADRVDVACAVRRPGARTALIVNVVEAGGDWRYFEDLAGADLTAADIENARGTLLAATSVLVQLQQPAARVAATLAHAAGRRVVLDGVPPADDRADLLAAADVLRADAHEGGLITGVELTTVEAATGAARELLREGPSLVALGVDGEGDVVAWSDGEVFLPFSGDPVADTTGAGDAFTAAFTVTLTVTLTRGGSPEEAARAAAAAAGSTVRRLGGRPALGP</sequence>
<evidence type="ECO:0000259" key="5">
    <source>
        <dbReference type="Pfam" id="PF00294"/>
    </source>
</evidence>
<evidence type="ECO:0000256" key="2">
    <source>
        <dbReference type="ARBA" id="ARBA00022679"/>
    </source>
</evidence>
<organism evidence="6 7">
    <name type="scientific">Actinokineospora guangxiensis</name>
    <dbReference type="NCBI Taxonomy" id="1490288"/>
    <lineage>
        <taxon>Bacteria</taxon>
        <taxon>Bacillati</taxon>
        <taxon>Actinomycetota</taxon>
        <taxon>Actinomycetes</taxon>
        <taxon>Pseudonocardiales</taxon>
        <taxon>Pseudonocardiaceae</taxon>
        <taxon>Actinokineospora</taxon>
    </lineage>
</organism>
<dbReference type="PROSITE" id="PS00584">
    <property type="entry name" value="PFKB_KINASES_2"/>
    <property type="match status" value="1"/>
</dbReference>
<dbReference type="GO" id="GO:0016301">
    <property type="term" value="F:kinase activity"/>
    <property type="evidence" value="ECO:0007669"/>
    <property type="project" value="UniProtKB-KW"/>
</dbReference>
<comment type="caution">
    <text evidence="6">The sequence shown here is derived from an EMBL/GenBank/DDBJ whole genome shotgun (WGS) entry which is preliminary data.</text>
</comment>
<keyword evidence="7" id="KW-1185">Reference proteome</keyword>
<evidence type="ECO:0000313" key="6">
    <source>
        <dbReference type="EMBL" id="MFC5289745.1"/>
    </source>
</evidence>
<keyword evidence="2 4" id="KW-0808">Transferase</keyword>
<proteinExistence type="inferred from homology"/>
<reference evidence="7" key="1">
    <citation type="journal article" date="2019" name="Int. J. Syst. Evol. Microbiol.">
        <title>The Global Catalogue of Microorganisms (GCM) 10K type strain sequencing project: providing services to taxonomists for standard genome sequencing and annotation.</title>
        <authorList>
            <consortium name="The Broad Institute Genomics Platform"/>
            <consortium name="The Broad Institute Genome Sequencing Center for Infectious Disease"/>
            <person name="Wu L."/>
            <person name="Ma J."/>
        </authorList>
    </citation>
    <scope>NUCLEOTIDE SEQUENCE [LARGE SCALE GENOMIC DNA]</scope>
    <source>
        <strain evidence="7">CCUG 59778</strain>
    </source>
</reference>
<name>A0ABW0EVY3_9PSEU</name>
<dbReference type="PRINTS" id="PR00990">
    <property type="entry name" value="RIBOKINASE"/>
</dbReference>
<evidence type="ECO:0000313" key="7">
    <source>
        <dbReference type="Proteomes" id="UP001596157"/>
    </source>
</evidence>